<dbReference type="GO" id="GO:0030973">
    <property type="term" value="F:molybdate ion binding"/>
    <property type="evidence" value="ECO:0007669"/>
    <property type="project" value="UniProtKB-ARBA"/>
</dbReference>
<gene>
    <name evidence="7" type="primary">modA</name>
    <name evidence="7" type="ORF">C4B60_12680</name>
</gene>
<keyword evidence="4 6" id="KW-0732">Signal</keyword>
<dbReference type="CDD" id="cd13537">
    <property type="entry name" value="PBP2_YvgL_like"/>
    <property type="match status" value="1"/>
</dbReference>
<dbReference type="RefSeq" id="WP_104058373.1">
    <property type="nucleotide sequence ID" value="NZ_PREZ01000004.1"/>
</dbReference>
<feature type="binding site" evidence="5">
    <location>
        <position position="194"/>
    </location>
    <ligand>
        <name>molybdate</name>
        <dbReference type="ChEBI" id="CHEBI:36264"/>
    </ligand>
</feature>
<feature type="chain" id="PRO_5015633161" evidence="6">
    <location>
        <begin position="29"/>
        <end position="259"/>
    </location>
</feature>
<dbReference type="GO" id="GO:0015689">
    <property type="term" value="P:molybdate ion transport"/>
    <property type="evidence" value="ECO:0007669"/>
    <property type="project" value="InterPro"/>
</dbReference>
<dbReference type="FunFam" id="3.40.190.10:FF:000035">
    <property type="entry name" value="Molybdate ABC transporter substrate-binding protein"/>
    <property type="match status" value="1"/>
</dbReference>
<keyword evidence="2 5" id="KW-0500">Molybdenum</keyword>
<dbReference type="OrthoDB" id="9785015at2"/>
<dbReference type="Gene3D" id="3.40.190.10">
    <property type="entry name" value="Periplasmic binding protein-like II"/>
    <property type="match status" value="2"/>
</dbReference>
<evidence type="ECO:0000256" key="5">
    <source>
        <dbReference type="PIRSR" id="PIRSR004846-1"/>
    </source>
</evidence>
<dbReference type="NCBIfam" id="TIGR01256">
    <property type="entry name" value="modA"/>
    <property type="match status" value="1"/>
</dbReference>
<dbReference type="PROSITE" id="PS51257">
    <property type="entry name" value="PROKAR_LIPOPROTEIN"/>
    <property type="match status" value="1"/>
</dbReference>
<dbReference type="Proteomes" id="UP000239047">
    <property type="component" value="Unassembled WGS sequence"/>
</dbReference>
<evidence type="ECO:0000256" key="1">
    <source>
        <dbReference type="ARBA" id="ARBA00009175"/>
    </source>
</evidence>
<organism evidence="7 8">
    <name type="scientific">Jeotgalibacillus proteolyticus</name>
    <dbReference type="NCBI Taxonomy" id="2082395"/>
    <lineage>
        <taxon>Bacteria</taxon>
        <taxon>Bacillati</taxon>
        <taxon>Bacillota</taxon>
        <taxon>Bacilli</taxon>
        <taxon>Bacillales</taxon>
        <taxon>Caryophanaceae</taxon>
        <taxon>Jeotgalibacillus</taxon>
    </lineage>
</organism>
<sequence>MLLHKRVGFFVMMSMFALTVLSACSSSAEEEEQLTIMAAASLTDVMNELKEMYVEEHGNVKLLMNYGSSGQLRQQISQGAPADLFLSAAKSDMDKLEEAGDVAERQDLVMNQLALIATPDTAETLTSWDSLADGNIERLSVGRPDSVPAGKYAEQVLTELGMWDELKDDLIYASDVRGVLTYVETGNVDAGIVYHTDALTSDKVKVIANAPEGSHEPILYAIGLLNGAEDNDSARDLYEWLQSEEALEVLESYGYGRVQ</sequence>
<dbReference type="SUPFAM" id="SSF53850">
    <property type="entry name" value="Periplasmic binding protein-like II"/>
    <property type="match status" value="1"/>
</dbReference>
<evidence type="ECO:0000256" key="3">
    <source>
        <dbReference type="ARBA" id="ARBA00022723"/>
    </source>
</evidence>
<dbReference type="GO" id="GO:0046872">
    <property type="term" value="F:metal ion binding"/>
    <property type="evidence" value="ECO:0007669"/>
    <property type="project" value="UniProtKB-KW"/>
</dbReference>
<accession>A0A2S5GC00</accession>
<name>A0A2S5GC00_9BACL</name>
<comment type="similarity">
    <text evidence="1">Belongs to the bacterial solute-binding protein ModA family.</text>
</comment>
<feature type="binding site" evidence="5">
    <location>
        <position position="176"/>
    </location>
    <ligand>
        <name>molybdate</name>
        <dbReference type="ChEBI" id="CHEBI:36264"/>
    </ligand>
</feature>
<evidence type="ECO:0000313" key="7">
    <source>
        <dbReference type="EMBL" id="PPA70423.1"/>
    </source>
</evidence>
<dbReference type="PIRSF" id="PIRSF004846">
    <property type="entry name" value="ModA"/>
    <property type="match status" value="1"/>
</dbReference>
<feature type="binding site" evidence="5">
    <location>
        <position position="41"/>
    </location>
    <ligand>
        <name>molybdate</name>
        <dbReference type="ChEBI" id="CHEBI:36264"/>
    </ligand>
</feature>
<evidence type="ECO:0000313" key="8">
    <source>
        <dbReference type="Proteomes" id="UP000239047"/>
    </source>
</evidence>
<dbReference type="GO" id="GO:1901359">
    <property type="term" value="F:tungstate binding"/>
    <property type="evidence" value="ECO:0007669"/>
    <property type="project" value="UniProtKB-ARBA"/>
</dbReference>
<evidence type="ECO:0000256" key="6">
    <source>
        <dbReference type="SAM" id="SignalP"/>
    </source>
</evidence>
<feature type="binding site" evidence="5">
    <location>
        <position position="149"/>
    </location>
    <ligand>
        <name>molybdate</name>
        <dbReference type="ChEBI" id="CHEBI:36264"/>
    </ligand>
</feature>
<comment type="caution">
    <text evidence="7">The sequence shown here is derived from an EMBL/GenBank/DDBJ whole genome shotgun (WGS) entry which is preliminary data.</text>
</comment>
<dbReference type="InterPro" id="IPR050682">
    <property type="entry name" value="ModA/WtpA"/>
</dbReference>
<dbReference type="PANTHER" id="PTHR30632">
    <property type="entry name" value="MOLYBDATE-BINDING PERIPLASMIC PROTEIN"/>
    <property type="match status" value="1"/>
</dbReference>
<reference evidence="7 8" key="1">
    <citation type="submission" date="2018-02" db="EMBL/GenBank/DDBJ databases">
        <title>Jeotgalibacillus proteolyticum sp. nov. a protease producing bacterium isolated from ocean sediments of Laizhou Bay.</title>
        <authorList>
            <person name="Li Y."/>
        </authorList>
    </citation>
    <scope>NUCLEOTIDE SEQUENCE [LARGE SCALE GENOMIC DNA]</scope>
    <source>
        <strain evidence="7 8">22-7</strain>
    </source>
</reference>
<evidence type="ECO:0000256" key="4">
    <source>
        <dbReference type="ARBA" id="ARBA00022729"/>
    </source>
</evidence>
<protein>
    <submittedName>
        <fullName evidence="7">Molybdate ABC transporter substrate-binding protein</fullName>
    </submittedName>
</protein>
<dbReference type="AlphaFoldDB" id="A0A2S5GC00"/>
<dbReference type="EMBL" id="PREZ01000004">
    <property type="protein sequence ID" value="PPA70423.1"/>
    <property type="molecule type" value="Genomic_DNA"/>
</dbReference>
<dbReference type="InterPro" id="IPR005950">
    <property type="entry name" value="ModA"/>
</dbReference>
<feature type="binding site" evidence="5">
    <location>
        <position position="69"/>
    </location>
    <ligand>
        <name>molybdate</name>
        <dbReference type="ChEBI" id="CHEBI:36264"/>
    </ligand>
</feature>
<proteinExistence type="inferred from homology"/>
<feature type="signal peptide" evidence="6">
    <location>
        <begin position="1"/>
        <end position="28"/>
    </location>
</feature>
<dbReference type="PANTHER" id="PTHR30632:SF0">
    <property type="entry name" value="SULFATE-BINDING PROTEIN"/>
    <property type="match status" value="1"/>
</dbReference>
<keyword evidence="3 5" id="KW-0479">Metal-binding</keyword>
<dbReference type="InterPro" id="IPR041879">
    <property type="entry name" value="YvgL-like_PBP2"/>
</dbReference>
<keyword evidence="8" id="KW-1185">Reference proteome</keyword>
<dbReference type="Pfam" id="PF13531">
    <property type="entry name" value="SBP_bac_11"/>
    <property type="match status" value="1"/>
</dbReference>
<evidence type="ECO:0000256" key="2">
    <source>
        <dbReference type="ARBA" id="ARBA00022505"/>
    </source>
</evidence>